<comment type="subcellular location">
    <subcellularLocation>
        <location evidence="6">Cytoplasm</location>
    </subcellularLocation>
</comment>
<keyword evidence="3 6" id="KW-0489">Methyltransferase</keyword>
<feature type="binding site" evidence="6">
    <location>
        <begin position="38"/>
        <end position="40"/>
    </location>
    <ligand>
        <name>S-adenosyl-L-methionine</name>
        <dbReference type="ChEBI" id="CHEBI:59789"/>
    </ligand>
</feature>
<gene>
    <name evidence="6" type="primary">rsmH</name>
    <name evidence="7" type="ORF">A3H51_00450</name>
</gene>
<dbReference type="EMBL" id="MHOJ01000002">
    <property type="protein sequence ID" value="OGZ63094.1"/>
    <property type="molecule type" value="Genomic_DNA"/>
</dbReference>
<dbReference type="GO" id="GO:0005737">
    <property type="term" value="C:cytoplasm"/>
    <property type="evidence" value="ECO:0007669"/>
    <property type="project" value="UniProtKB-SubCell"/>
</dbReference>
<comment type="function">
    <text evidence="6">Specifically methylates the N4 position of cytidine in position 1402 (C1402) of 16S rRNA.</text>
</comment>
<comment type="caution">
    <text evidence="7">The sequence shown here is derived from an EMBL/GenBank/DDBJ whole genome shotgun (WGS) entry which is preliminary data.</text>
</comment>
<evidence type="ECO:0000256" key="3">
    <source>
        <dbReference type="ARBA" id="ARBA00022603"/>
    </source>
</evidence>
<sequence length="300" mass="33826">MSVANKIMIHEPVLLETILYYFSPNSGDNFIDATAGEGGHTIPLAQKIAPQGRVLAVDRDPSQIQNLKKIAPKNVIVQHGNFGQLKEIAVRNSFYAPKGILFDLGFSSWHIEQSGRGFSFQKNEPLDMRFDYTDKSILTARELVNTASAKKLESILTEYGEEKFAERIVKEILKTRSREKIETTGDLVNIVAKVKNFGGRINPATRTFQALRMAVNNELANIQEGINCAMDILLPQGMVAVITFHSLEDRLVKNLFKLKEAEGVGKRVNKKVIRPDYKEAMRNPRSRSAKLRIFSKYNEM</sequence>
<dbReference type="PIRSF" id="PIRSF004486">
    <property type="entry name" value="MraW"/>
    <property type="match status" value="1"/>
</dbReference>
<dbReference type="EC" id="2.1.1.199" evidence="6"/>
<feature type="binding site" evidence="6">
    <location>
        <position position="103"/>
    </location>
    <ligand>
        <name>S-adenosyl-L-methionine</name>
        <dbReference type="ChEBI" id="CHEBI:59789"/>
    </ligand>
</feature>
<protein>
    <recommendedName>
        <fullName evidence="6">Ribosomal RNA small subunit methyltransferase H</fullName>
        <ecNumber evidence="6">2.1.1.199</ecNumber>
    </recommendedName>
    <alternativeName>
        <fullName evidence="6">16S rRNA m(4)C1402 methyltransferase</fullName>
    </alternativeName>
    <alternativeName>
        <fullName evidence="6">rRNA (cytosine-N(4)-)-methyltransferase RsmH</fullName>
    </alternativeName>
</protein>
<reference evidence="7 8" key="1">
    <citation type="journal article" date="2016" name="Nat. Commun.">
        <title>Thousands of microbial genomes shed light on interconnected biogeochemical processes in an aquifer system.</title>
        <authorList>
            <person name="Anantharaman K."/>
            <person name="Brown C.T."/>
            <person name="Hug L.A."/>
            <person name="Sharon I."/>
            <person name="Castelle C.J."/>
            <person name="Probst A.J."/>
            <person name="Thomas B.C."/>
            <person name="Singh A."/>
            <person name="Wilkins M.J."/>
            <person name="Karaoz U."/>
            <person name="Brodie E.L."/>
            <person name="Williams K.H."/>
            <person name="Hubbard S.S."/>
            <person name="Banfield J.F."/>
        </authorList>
    </citation>
    <scope>NUCLEOTIDE SEQUENCE [LARGE SCALE GENOMIC DNA]</scope>
</reference>
<evidence type="ECO:0000256" key="6">
    <source>
        <dbReference type="HAMAP-Rule" id="MF_01007"/>
    </source>
</evidence>
<dbReference type="PANTHER" id="PTHR11265:SF0">
    <property type="entry name" value="12S RRNA N4-METHYLCYTIDINE METHYLTRANSFERASE"/>
    <property type="match status" value="1"/>
</dbReference>
<dbReference type="STRING" id="1802164.A3H51_00450"/>
<dbReference type="GO" id="GO:0070475">
    <property type="term" value="P:rRNA base methylation"/>
    <property type="evidence" value="ECO:0007669"/>
    <property type="project" value="UniProtKB-UniRule"/>
</dbReference>
<proteinExistence type="inferred from homology"/>
<accession>A0A1G2HKP4</accession>
<dbReference type="Pfam" id="PF01795">
    <property type="entry name" value="Methyltransf_5"/>
    <property type="match status" value="1"/>
</dbReference>
<dbReference type="Gene3D" id="1.10.150.170">
    <property type="entry name" value="Putative methyltransferase TM0872, insert domain"/>
    <property type="match status" value="1"/>
</dbReference>
<dbReference type="InterPro" id="IPR002903">
    <property type="entry name" value="RsmH"/>
</dbReference>
<evidence type="ECO:0000313" key="8">
    <source>
        <dbReference type="Proteomes" id="UP000178509"/>
    </source>
</evidence>
<dbReference type="SUPFAM" id="SSF81799">
    <property type="entry name" value="Putative methyltransferase TM0872, insert domain"/>
    <property type="match status" value="1"/>
</dbReference>
<organism evidence="7 8">
    <name type="scientific">Candidatus Spechtbacteria bacterium RIFCSPLOWO2_02_FULL_38_8</name>
    <dbReference type="NCBI Taxonomy" id="1802164"/>
    <lineage>
        <taxon>Bacteria</taxon>
        <taxon>Candidatus Spechtiibacteriota</taxon>
    </lineage>
</organism>
<dbReference type="NCBIfam" id="TIGR00006">
    <property type="entry name" value="16S rRNA (cytosine(1402)-N(4))-methyltransferase RsmH"/>
    <property type="match status" value="1"/>
</dbReference>
<dbReference type="CDD" id="cd02440">
    <property type="entry name" value="AdoMet_MTases"/>
    <property type="match status" value="1"/>
</dbReference>
<keyword evidence="6" id="KW-0963">Cytoplasm</keyword>
<keyword evidence="5 6" id="KW-0949">S-adenosyl-L-methionine</keyword>
<evidence type="ECO:0000256" key="5">
    <source>
        <dbReference type="ARBA" id="ARBA00022691"/>
    </source>
</evidence>
<evidence type="ECO:0000313" key="7">
    <source>
        <dbReference type="EMBL" id="OGZ63094.1"/>
    </source>
</evidence>
<keyword evidence="2 6" id="KW-0698">rRNA processing</keyword>
<dbReference type="GO" id="GO:0071424">
    <property type="term" value="F:rRNA (cytosine-N4-)-methyltransferase activity"/>
    <property type="evidence" value="ECO:0007669"/>
    <property type="project" value="UniProtKB-UniRule"/>
</dbReference>
<dbReference type="Proteomes" id="UP000178509">
    <property type="component" value="Unassembled WGS sequence"/>
</dbReference>
<feature type="binding site" evidence="6">
    <location>
        <position position="82"/>
    </location>
    <ligand>
        <name>S-adenosyl-L-methionine</name>
        <dbReference type="ChEBI" id="CHEBI:59789"/>
    </ligand>
</feature>
<name>A0A1G2HKP4_9BACT</name>
<dbReference type="PANTHER" id="PTHR11265">
    <property type="entry name" value="S-ADENOSYL-METHYLTRANSFERASE MRAW"/>
    <property type="match status" value="1"/>
</dbReference>
<dbReference type="Gene3D" id="3.40.50.150">
    <property type="entry name" value="Vaccinia Virus protein VP39"/>
    <property type="match status" value="1"/>
</dbReference>
<dbReference type="SUPFAM" id="SSF53335">
    <property type="entry name" value="S-adenosyl-L-methionine-dependent methyltransferases"/>
    <property type="match status" value="1"/>
</dbReference>
<comment type="catalytic activity">
    <reaction evidence="6">
        <text>cytidine(1402) in 16S rRNA + S-adenosyl-L-methionine = N(4)-methylcytidine(1402) in 16S rRNA + S-adenosyl-L-homocysteine + H(+)</text>
        <dbReference type="Rhea" id="RHEA:42928"/>
        <dbReference type="Rhea" id="RHEA-COMP:10286"/>
        <dbReference type="Rhea" id="RHEA-COMP:10287"/>
        <dbReference type="ChEBI" id="CHEBI:15378"/>
        <dbReference type="ChEBI" id="CHEBI:57856"/>
        <dbReference type="ChEBI" id="CHEBI:59789"/>
        <dbReference type="ChEBI" id="CHEBI:74506"/>
        <dbReference type="ChEBI" id="CHEBI:82748"/>
        <dbReference type="EC" id="2.1.1.199"/>
    </reaction>
</comment>
<comment type="similarity">
    <text evidence="1 6">Belongs to the methyltransferase superfamily. RsmH family.</text>
</comment>
<dbReference type="AlphaFoldDB" id="A0A1G2HKP4"/>
<dbReference type="InterPro" id="IPR029063">
    <property type="entry name" value="SAM-dependent_MTases_sf"/>
</dbReference>
<dbReference type="InterPro" id="IPR023397">
    <property type="entry name" value="SAM-dep_MeTrfase_MraW_recog"/>
</dbReference>
<evidence type="ECO:0000256" key="1">
    <source>
        <dbReference type="ARBA" id="ARBA00010396"/>
    </source>
</evidence>
<evidence type="ECO:0000256" key="2">
    <source>
        <dbReference type="ARBA" id="ARBA00022552"/>
    </source>
</evidence>
<keyword evidence="4 6" id="KW-0808">Transferase</keyword>
<feature type="binding site" evidence="6">
    <location>
        <position position="110"/>
    </location>
    <ligand>
        <name>S-adenosyl-L-methionine</name>
        <dbReference type="ChEBI" id="CHEBI:59789"/>
    </ligand>
</feature>
<evidence type="ECO:0000256" key="4">
    <source>
        <dbReference type="ARBA" id="ARBA00022679"/>
    </source>
</evidence>
<dbReference type="HAMAP" id="MF_01007">
    <property type="entry name" value="16SrRNA_methyltr_H"/>
    <property type="match status" value="1"/>
</dbReference>
<feature type="binding site" evidence="6">
    <location>
        <position position="58"/>
    </location>
    <ligand>
        <name>S-adenosyl-L-methionine</name>
        <dbReference type="ChEBI" id="CHEBI:59789"/>
    </ligand>
</feature>